<dbReference type="GO" id="GO:0005737">
    <property type="term" value="C:cytoplasm"/>
    <property type="evidence" value="ECO:0007669"/>
    <property type="project" value="TreeGrafter"/>
</dbReference>
<dbReference type="Gene3D" id="4.10.640.40">
    <property type="entry name" value="Cytoplasmic polyadenylation element-binding protein, ZZ domain"/>
    <property type="match status" value="1"/>
</dbReference>
<dbReference type="GO" id="GO:0043022">
    <property type="term" value="F:ribosome binding"/>
    <property type="evidence" value="ECO:0007669"/>
    <property type="project" value="TreeGrafter"/>
</dbReference>
<feature type="region of interest" description="Disordered" evidence="9">
    <location>
        <begin position="1"/>
        <end position="21"/>
    </location>
</feature>
<keyword evidence="12" id="KW-1185">Reference proteome</keyword>
<feature type="domain" description="RRM" evidence="10">
    <location>
        <begin position="387"/>
        <end position="464"/>
    </location>
</feature>
<dbReference type="GO" id="GO:0030154">
    <property type="term" value="P:cell differentiation"/>
    <property type="evidence" value="ECO:0007669"/>
    <property type="project" value="UniProtKB-KW"/>
</dbReference>
<dbReference type="Pfam" id="PF16366">
    <property type="entry name" value="CEBP_ZZ"/>
    <property type="match status" value="1"/>
</dbReference>
<gene>
    <name evidence="11" type="ORF">NOO_LOCUS4867</name>
</gene>
<keyword evidence="2" id="KW-0221">Differentiation</keyword>
<dbReference type="SMART" id="SM00360">
    <property type="entry name" value="RRM"/>
    <property type="match status" value="2"/>
</dbReference>
<dbReference type="InterPro" id="IPR000504">
    <property type="entry name" value="RRM_dom"/>
</dbReference>
<feature type="domain" description="RRM" evidence="10">
    <location>
        <begin position="495"/>
        <end position="575"/>
    </location>
</feature>
<dbReference type="InterPro" id="IPR032296">
    <property type="entry name" value="CEBP_ZZ"/>
</dbReference>
<keyword evidence="3" id="KW-0744">Spermatogenesis</keyword>
<feature type="compositionally biased region" description="Polar residues" evidence="9">
    <location>
        <begin position="280"/>
        <end position="293"/>
    </location>
</feature>
<evidence type="ECO:0000256" key="4">
    <source>
        <dbReference type="ARBA" id="ARBA00022884"/>
    </source>
</evidence>
<feature type="region of interest" description="Disordered" evidence="9">
    <location>
        <begin position="184"/>
        <end position="215"/>
    </location>
</feature>
<dbReference type="InterPro" id="IPR038446">
    <property type="entry name" value="CEBP_ZZ_sf"/>
</dbReference>
<dbReference type="Proteomes" id="UP000271087">
    <property type="component" value="Unassembled WGS sequence"/>
</dbReference>
<dbReference type="WBParaSite" id="nOo.2.0.1.t04867-RA">
    <property type="protein sequence ID" value="nOo.2.0.1.t04867-RA"/>
    <property type="gene ID" value="nOo.2.0.1.g04867"/>
</dbReference>
<dbReference type="GO" id="GO:0003730">
    <property type="term" value="F:mRNA 3'-UTR binding"/>
    <property type="evidence" value="ECO:0007669"/>
    <property type="project" value="InterPro"/>
</dbReference>
<evidence type="ECO:0000256" key="9">
    <source>
        <dbReference type="SAM" id="MobiDB-lite"/>
    </source>
</evidence>
<dbReference type="SUPFAM" id="SSF54928">
    <property type="entry name" value="RNA-binding domain, RBD"/>
    <property type="match status" value="1"/>
</dbReference>
<name>A0A182EA01_ONCOC</name>
<dbReference type="GO" id="GO:0043005">
    <property type="term" value="C:neuron projection"/>
    <property type="evidence" value="ECO:0007669"/>
    <property type="project" value="TreeGrafter"/>
</dbReference>
<evidence type="ECO:0000256" key="7">
    <source>
        <dbReference type="ARBA" id="ARBA00070028"/>
    </source>
</evidence>
<evidence type="ECO:0000313" key="13">
    <source>
        <dbReference type="WBParaSite" id="nOo.2.0.1.t04867-RA"/>
    </source>
</evidence>
<dbReference type="GO" id="GO:0045202">
    <property type="term" value="C:synapse"/>
    <property type="evidence" value="ECO:0007669"/>
    <property type="project" value="TreeGrafter"/>
</dbReference>
<dbReference type="GO" id="GO:0007283">
    <property type="term" value="P:spermatogenesis"/>
    <property type="evidence" value="ECO:0007669"/>
    <property type="project" value="UniProtKB-KW"/>
</dbReference>
<feature type="region of interest" description="Disordered" evidence="9">
    <location>
        <begin position="280"/>
        <end position="300"/>
    </location>
</feature>
<dbReference type="CDD" id="cd12726">
    <property type="entry name" value="RRM2_CPEB2_like"/>
    <property type="match status" value="1"/>
</dbReference>
<dbReference type="CDD" id="cd12724">
    <property type="entry name" value="RRM1_CPEB2_like"/>
    <property type="match status" value="1"/>
</dbReference>
<evidence type="ECO:0000259" key="10">
    <source>
        <dbReference type="PROSITE" id="PS50102"/>
    </source>
</evidence>
<dbReference type="InterPro" id="IPR012677">
    <property type="entry name" value="Nucleotide-bd_a/b_plait_sf"/>
</dbReference>
<dbReference type="GO" id="GO:2000766">
    <property type="term" value="P:negative regulation of cytoplasmic translation"/>
    <property type="evidence" value="ECO:0007669"/>
    <property type="project" value="TreeGrafter"/>
</dbReference>
<proteinExistence type="predicted"/>
<evidence type="ECO:0000256" key="5">
    <source>
        <dbReference type="ARBA" id="ARBA00058170"/>
    </source>
</evidence>
<feature type="region of interest" description="Disordered" evidence="9">
    <location>
        <begin position="50"/>
        <end position="74"/>
    </location>
</feature>
<dbReference type="FunFam" id="3.30.70.330:FF:001423">
    <property type="entry name" value="Feminization Of Germline"/>
    <property type="match status" value="1"/>
</dbReference>
<dbReference type="GO" id="GO:0008135">
    <property type="term" value="F:translation factor activity, RNA binding"/>
    <property type="evidence" value="ECO:0007669"/>
    <property type="project" value="TreeGrafter"/>
</dbReference>
<sequence length="636" mass="71939">MKAVDLKYNGMSQPPIERGLSTRRCNQMPTDHSFWTTDLSFANKIHNKLTCSSSSTTDDQKGDSFSSSDSDASLKKDPVLDDTITVLDINEPLMIINKEQGNNMQQSTSDEDVLKCDNHSQVKDLVPLPLQLAEPESNKLISQALELTQSLFGPDTTIVKTFQANPIQYELDIDDDTAQITRMEDKRWGEESEETDERKKGGSLDHDMDGDDSFKNRIISPAINTQTLLNHSDFTALEHCHPQILNAIYCNSPVSGSRFVKPTSTAFSYMLPNAKSRTQLKTKTSITVSTESEQSTRERDEEILHQRRCELMDEYFHRPGNLHHIKTSFHRQGQGIKRALSHPGSFDLDCGAGSLHTPYSQQTNGICRAMKSNLYYQYSPGPEIYSRKVFVGGLPIDIDEDELTATFNRFGPLVVDWPNKGENKSYFPPKGYVFLIFDYEVSVRALVHSCFVEDEKLFLYISSPLSPDKLVQIRPWRLADADYVVEASIPLYARRAIFVGGVPRPIKAVELAHIMDRLYGSVGCAGIDTDVEYKYPKGAGRIAFTNQNSYMKAITDRYVQLSHDEVEKRVSMSVELKPYVLDDQPCDECGGERCGHRHAPFFCPQLSCLQYYCEKCWTTIHGCRAREDHKPLIKEA</sequence>
<reference evidence="13" key="1">
    <citation type="submission" date="2016-06" db="UniProtKB">
        <authorList>
            <consortium name="WormBaseParasite"/>
        </authorList>
    </citation>
    <scope>IDENTIFICATION</scope>
</reference>
<dbReference type="PROSITE" id="PS50102">
    <property type="entry name" value="RRM"/>
    <property type="match status" value="2"/>
</dbReference>
<dbReference type="PANTHER" id="PTHR12566">
    <property type="entry name" value="CYTOPLASMIC POLYADENYLATION ELEMENT BINDING PROTEIN CPEB"/>
    <property type="match status" value="1"/>
</dbReference>
<dbReference type="InterPro" id="IPR034819">
    <property type="entry name" value="CPEB"/>
</dbReference>
<evidence type="ECO:0000256" key="2">
    <source>
        <dbReference type="ARBA" id="ARBA00022782"/>
    </source>
</evidence>
<dbReference type="Gene3D" id="3.30.70.330">
    <property type="match status" value="2"/>
</dbReference>
<dbReference type="PANTHER" id="PTHR12566:SF12">
    <property type="entry name" value="TRANSLATIONAL REGULATOR ORB2"/>
    <property type="match status" value="1"/>
</dbReference>
<evidence type="ECO:0000256" key="3">
    <source>
        <dbReference type="ARBA" id="ARBA00022871"/>
    </source>
</evidence>
<dbReference type="AlphaFoldDB" id="A0A182EA01"/>
<accession>A0A182EA01</accession>
<comment type="function">
    <text evidence="5">Cytoplasmic polyadenylation element binding protein that binds to and regulates the translation of specific mRNAs. Essential for progression through meiosis. Involved in spermatogenesis.</text>
</comment>
<dbReference type="Pfam" id="PF16367">
    <property type="entry name" value="RRM_7"/>
    <property type="match status" value="1"/>
</dbReference>
<dbReference type="GO" id="GO:0000900">
    <property type="term" value="F:mRNA regulatory element binding translation repressor activity"/>
    <property type="evidence" value="ECO:0007669"/>
    <property type="project" value="TreeGrafter"/>
</dbReference>
<dbReference type="GO" id="GO:0005634">
    <property type="term" value="C:nucleus"/>
    <property type="evidence" value="ECO:0007669"/>
    <property type="project" value="TreeGrafter"/>
</dbReference>
<evidence type="ECO:0000256" key="6">
    <source>
        <dbReference type="ARBA" id="ARBA00065903"/>
    </source>
</evidence>
<evidence type="ECO:0000256" key="1">
    <source>
        <dbReference type="ARBA" id="ARBA00022737"/>
    </source>
</evidence>
<dbReference type="CDD" id="cd19757">
    <property type="entry name" value="Bbox1"/>
    <property type="match status" value="1"/>
</dbReference>
<organism evidence="13">
    <name type="scientific">Onchocerca ochengi</name>
    <name type="common">Filarial nematode worm</name>
    <dbReference type="NCBI Taxonomy" id="42157"/>
    <lineage>
        <taxon>Eukaryota</taxon>
        <taxon>Metazoa</taxon>
        <taxon>Ecdysozoa</taxon>
        <taxon>Nematoda</taxon>
        <taxon>Chromadorea</taxon>
        <taxon>Rhabditida</taxon>
        <taxon>Spirurina</taxon>
        <taxon>Spiruromorpha</taxon>
        <taxon>Filarioidea</taxon>
        <taxon>Onchocercidae</taxon>
        <taxon>Onchocerca</taxon>
    </lineage>
</organism>
<dbReference type="InterPro" id="IPR035979">
    <property type="entry name" value="RBD_domain_sf"/>
</dbReference>
<keyword evidence="1" id="KW-0677">Repeat</keyword>
<protein>
    <recommendedName>
        <fullName evidence="7">Cytoplasmic polyadenylation element-binding protein 1</fullName>
    </recommendedName>
</protein>
<dbReference type="OrthoDB" id="10033548at2759"/>
<evidence type="ECO:0000313" key="11">
    <source>
        <dbReference type="EMBL" id="VDK74968.1"/>
    </source>
</evidence>
<dbReference type="STRING" id="42157.A0A182EA01"/>
<keyword evidence="4 8" id="KW-0694">RNA-binding</keyword>
<reference evidence="11 12" key="2">
    <citation type="submission" date="2018-08" db="EMBL/GenBank/DDBJ databases">
        <authorList>
            <person name="Laetsch R D."/>
            <person name="Stevens L."/>
            <person name="Kumar S."/>
            <person name="Blaxter L. M."/>
        </authorList>
    </citation>
    <scope>NUCLEOTIDE SEQUENCE [LARGE SCALE GENOMIC DNA]</scope>
</reference>
<evidence type="ECO:0000313" key="12">
    <source>
        <dbReference type="Proteomes" id="UP000271087"/>
    </source>
</evidence>
<evidence type="ECO:0000256" key="8">
    <source>
        <dbReference type="PROSITE-ProRule" id="PRU00176"/>
    </source>
</evidence>
<dbReference type="FunFam" id="4.10.640.40:FF:000001">
    <property type="entry name" value="Cytoplasmic polyadenylation element-binding 2 isoform X2"/>
    <property type="match status" value="1"/>
</dbReference>
<comment type="subunit">
    <text evidence="6">Interacts with fbf-1.</text>
</comment>
<dbReference type="EMBL" id="UYRW01001184">
    <property type="protein sequence ID" value="VDK74968.1"/>
    <property type="molecule type" value="Genomic_DNA"/>
</dbReference>